<dbReference type="Pfam" id="PF13687">
    <property type="entry name" value="DUF4153"/>
    <property type="match status" value="1"/>
</dbReference>
<evidence type="ECO:0000256" key="1">
    <source>
        <dbReference type="SAM" id="Phobius"/>
    </source>
</evidence>
<dbReference type="OrthoDB" id="7402611at2"/>
<comment type="caution">
    <text evidence="2">The sequence shown here is derived from an EMBL/GenBank/DDBJ whole genome shotgun (WGS) entry which is preliminary data.</text>
</comment>
<evidence type="ECO:0000313" key="3">
    <source>
        <dbReference type="Proteomes" id="UP000244224"/>
    </source>
</evidence>
<sequence>MDRQISQRIAMAATGGLAGLAFFGLGQIHDYNLLPERAALALTGFTLVFFVAVLGMAGPLSLRRSVLTALPLALVVGLGLAWASLGYVSADQMFDTPAVILAALALTFLPQPFLVAAQLSHWRDYRLLFIEAWTIVIRYAAAWLFVGIVWAVLFLSDALLKTVGIGFLGDLISTPFISPVITGIALGLGIAVVDEMADVMSPYLILRLLRLLLPVLLLVVVLFLVVLPVQGLDGLFGALSAAATLLTIAATGATLVTSAVDQSDEEAARARLVRWAARAMAVLIIAPAALGAWAVWLRVAQYGWTPERVLGAVIAGFGLGYGVLYAIAALRLGGWMARLRQANIVMALLIIAVSAALLTPLLNPERIATRSQLARLENGRVPVARFDLDALRDWGRPGRDAVEMLRLRAAEPGQEALAELFRRKPATVPALPEDAAALREELATLLPVRPATATALRDRVLSELAAPELADWRQTCLQNLPGEGGTACLMIAGDFWPHIAGDEAMVLLLRDGRLLDVTGFGWPDGLSERRYVTPLRGVLPEGAAAVALMRQLAKGTPEFVPVPLNALRLGEVELPLLP</sequence>
<feature type="transmembrane region" description="Helical" evidence="1">
    <location>
        <begin position="176"/>
        <end position="196"/>
    </location>
</feature>
<feature type="transmembrane region" description="Helical" evidence="1">
    <location>
        <begin position="235"/>
        <end position="260"/>
    </location>
</feature>
<keyword evidence="3" id="KW-1185">Reference proteome</keyword>
<feature type="transmembrane region" description="Helical" evidence="1">
    <location>
        <begin position="309"/>
        <end position="330"/>
    </location>
</feature>
<evidence type="ECO:0000313" key="2">
    <source>
        <dbReference type="EMBL" id="PTX49909.1"/>
    </source>
</evidence>
<feature type="transmembrane region" description="Helical" evidence="1">
    <location>
        <begin position="136"/>
        <end position="156"/>
    </location>
</feature>
<dbReference type="RefSeq" id="WP_108128878.1">
    <property type="nucleotide sequence ID" value="NZ_QBKP01000006.1"/>
</dbReference>
<feature type="transmembrane region" description="Helical" evidence="1">
    <location>
        <begin position="342"/>
        <end position="362"/>
    </location>
</feature>
<organism evidence="2 3">
    <name type="scientific">Gemmobacter caeni</name>
    <dbReference type="NCBI Taxonomy" id="589035"/>
    <lineage>
        <taxon>Bacteria</taxon>
        <taxon>Pseudomonadati</taxon>
        <taxon>Pseudomonadota</taxon>
        <taxon>Alphaproteobacteria</taxon>
        <taxon>Rhodobacterales</taxon>
        <taxon>Paracoccaceae</taxon>
        <taxon>Gemmobacter</taxon>
    </lineage>
</organism>
<keyword evidence="1" id="KW-1133">Transmembrane helix</keyword>
<keyword evidence="1" id="KW-0472">Membrane</keyword>
<dbReference type="AlphaFoldDB" id="A0A2T6B1F2"/>
<accession>A0A2T6B1F2</accession>
<name>A0A2T6B1F2_9RHOB</name>
<gene>
    <name evidence="2" type="ORF">C8N34_10689</name>
</gene>
<proteinExistence type="predicted"/>
<protein>
    <submittedName>
        <fullName evidence="2">Uncharacterized protein DUF4153</fullName>
    </submittedName>
</protein>
<feature type="transmembrane region" description="Helical" evidence="1">
    <location>
        <begin position="96"/>
        <end position="115"/>
    </location>
</feature>
<feature type="transmembrane region" description="Helical" evidence="1">
    <location>
        <begin position="208"/>
        <end position="229"/>
    </location>
</feature>
<reference evidence="2 3" key="1">
    <citation type="submission" date="2018-04" db="EMBL/GenBank/DDBJ databases">
        <title>Genomic Encyclopedia of Archaeal and Bacterial Type Strains, Phase II (KMG-II): from individual species to whole genera.</title>
        <authorList>
            <person name="Goeker M."/>
        </authorList>
    </citation>
    <scope>NUCLEOTIDE SEQUENCE [LARGE SCALE GENOMIC DNA]</scope>
    <source>
        <strain evidence="2 3">DSM 21823</strain>
    </source>
</reference>
<dbReference type="Proteomes" id="UP000244224">
    <property type="component" value="Unassembled WGS sequence"/>
</dbReference>
<keyword evidence="1" id="KW-0812">Transmembrane</keyword>
<feature type="transmembrane region" description="Helical" evidence="1">
    <location>
        <begin position="38"/>
        <end position="57"/>
    </location>
</feature>
<feature type="transmembrane region" description="Helical" evidence="1">
    <location>
        <begin position="69"/>
        <end position="90"/>
    </location>
</feature>
<dbReference type="EMBL" id="QBKP01000006">
    <property type="protein sequence ID" value="PTX49909.1"/>
    <property type="molecule type" value="Genomic_DNA"/>
</dbReference>
<dbReference type="InterPro" id="IPR025291">
    <property type="entry name" value="DUF4153"/>
</dbReference>
<feature type="transmembrane region" description="Helical" evidence="1">
    <location>
        <begin position="272"/>
        <end position="297"/>
    </location>
</feature>
<feature type="transmembrane region" description="Helical" evidence="1">
    <location>
        <begin position="9"/>
        <end position="26"/>
    </location>
</feature>